<reference evidence="2" key="3">
    <citation type="submission" date="2016-05" db="EMBL/GenBank/DDBJ databases">
        <title>WGS assembly of Xenopus tropicalis.</title>
        <authorList>
            <person name="Sessions A."/>
            <person name="Jenkins J."/>
            <person name="Mitros T."/>
            <person name="Lyons J.T."/>
            <person name="Dichmann D.S."/>
            <person name="Robert J."/>
            <person name="Harland R.M."/>
            <person name="Rokhsar D.S."/>
        </authorList>
    </citation>
    <scope>NUCLEOTIDE SEQUENCE</scope>
    <source>
        <strain evidence="2">Nigerian</strain>
    </source>
</reference>
<reference evidence="2" key="2">
    <citation type="journal article" date="2010" name="Science">
        <title>The genome of the Western clawed frog Xenopus tropicalis.</title>
        <authorList>
            <person name="Hellsten U."/>
            <person name="Harland R.M."/>
            <person name="Gilchrist M.J."/>
            <person name="Hendrix D."/>
            <person name="Jurka J."/>
            <person name="Kapitonov V."/>
            <person name="Ovcharenko I."/>
            <person name="Putnam N.H."/>
            <person name="Shu S."/>
            <person name="Taher L."/>
            <person name="Blitz I.L."/>
            <person name="Blumberg B."/>
            <person name="Dichmann D.S."/>
            <person name="Dubchak I."/>
            <person name="Amaya E."/>
            <person name="Detter J.C."/>
            <person name="Fletcher R."/>
            <person name="Gerhard D.S."/>
            <person name="Goodstein D."/>
            <person name="Graves T."/>
            <person name="Grigoriev I.V."/>
            <person name="Grimwood J."/>
            <person name="Kawashima T."/>
            <person name="Lindquist E."/>
            <person name="Lucas S.M."/>
            <person name="Mead P.E."/>
            <person name="Mitros T."/>
            <person name="Ogino H."/>
            <person name="Ohta Y."/>
            <person name="Poliakov A.V."/>
            <person name="Pollet N."/>
            <person name="Robert J."/>
            <person name="Salamov A."/>
            <person name="Sater A.K."/>
            <person name="Schmutz J."/>
            <person name="Terry A."/>
            <person name="Vize P.D."/>
            <person name="Warren W.C."/>
            <person name="Wells D."/>
            <person name="Wills A."/>
            <person name="Wilson R.K."/>
            <person name="Zimmerman L.B."/>
            <person name="Zorn A.M."/>
            <person name="Grainger R."/>
            <person name="Grammer T."/>
            <person name="Khokha M.K."/>
            <person name="Richardson P.M."/>
            <person name="Rokhsar D.S."/>
        </authorList>
    </citation>
    <scope>NUCLEOTIDE SEQUENCE [LARGE SCALE GENOMIC DNA]</scope>
    <source>
        <strain evidence="2">Nigerian</strain>
    </source>
</reference>
<accession>A0A1B8Y4X2</accession>
<name>A0A1B8Y4X2_XENTR</name>
<feature type="region of interest" description="Disordered" evidence="1">
    <location>
        <begin position="1"/>
        <end position="190"/>
    </location>
</feature>
<dbReference type="PANTHER" id="PTHR10068">
    <property type="entry name" value="BONE MARROW PROTEOGLYCAN"/>
    <property type="match status" value="1"/>
</dbReference>
<evidence type="ECO:0000256" key="1">
    <source>
        <dbReference type="SAM" id="MobiDB-lite"/>
    </source>
</evidence>
<organism evidence="2">
    <name type="scientific">Xenopus tropicalis</name>
    <name type="common">Western clawed frog</name>
    <name type="synonym">Silurana tropicalis</name>
    <dbReference type="NCBI Taxonomy" id="8364"/>
    <lineage>
        <taxon>Eukaryota</taxon>
        <taxon>Metazoa</taxon>
        <taxon>Chordata</taxon>
        <taxon>Craniata</taxon>
        <taxon>Vertebrata</taxon>
        <taxon>Euteleostomi</taxon>
        <taxon>Amphibia</taxon>
        <taxon>Batrachia</taxon>
        <taxon>Anura</taxon>
        <taxon>Pipoidea</taxon>
        <taxon>Pipidae</taxon>
        <taxon>Xenopodinae</taxon>
        <taxon>Xenopus</taxon>
        <taxon>Silurana</taxon>
    </lineage>
</organism>
<sequence length="257" mass="27544">MGTNGEYNDTQIQSHAPCPPSHTHGTKPHLQSAQTPNKPNPVEHKSPNNPAEPKSPNNPAEPKSPHNPVEPKSPHNPAEPKSPHNPAEPKSPHNPAEPKSPHNPAEPKSPHNPAEPKSPHNPAEPKSPHNPAEPKSPHNPAEPKSPHNPAEPKSPHNPAEPKSPHNPTEPCIVPRVQSGKGATSHRGPPTLMNLVAKPLVPNIRGTRLLTSYSQALLEGEAPNQGTDTVFLAQEENGTQNWSPARIVGRIPIVFVTD</sequence>
<evidence type="ECO:0000313" key="2">
    <source>
        <dbReference type="EMBL" id="OCA17968.1"/>
    </source>
</evidence>
<feature type="compositionally biased region" description="Polar residues" evidence="1">
    <location>
        <begin position="1"/>
        <end position="14"/>
    </location>
</feature>
<dbReference type="AlphaFoldDB" id="A0A1B8Y4X2"/>
<proteinExistence type="predicted"/>
<dbReference type="PANTHER" id="PTHR10068:SF14">
    <property type="entry name" value="CELL WALL ADHESIN EAP1"/>
    <property type="match status" value="1"/>
</dbReference>
<reference evidence="2" key="1">
    <citation type="submission" date="2009-11" db="EMBL/GenBank/DDBJ databases">
        <authorList>
            <consortium name="US DOE Joint Genome Institute (JGI-PGF)"/>
            <person name="Ottilar R."/>
            <person name="Schmutz J."/>
            <person name="Salamov A."/>
            <person name="Cheng J.F."/>
            <person name="Lucas S."/>
            <person name="Pitluck S."/>
            <person name="Gundlach H."/>
            <person name="Guo Y."/>
            <person name="Haberer G."/>
            <person name="Nasrallah J."/>
            <person name="Mayer K.F.X."/>
            <person name="van de Peer Y."/>
            <person name="Weigel D."/>
            <person name="Grigoriev I.V."/>
        </authorList>
    </citation>
    <scope>NUCLEOTIDE SEQUENCE</scope>
    <source>
        <strain evidence="2">Nigerian</strain>
    </source>
</reference>
<protein>
    <submittedName>
        <fullName evidence="2">Uncharacterized protein</fullName>
    </submittedName>
</protein>
<gene>
    <name evidence="2" type="ORF">XENTR_v90026288mg</name>
</gene>
<dbReference type="EMBL" id="KV460445">
    <property type="protein sequence ID" value="OCA17968.1"/>
    <property type="molecule type" value="Genomic_DNA"/>
</dbReference>